<dbReference type="Gene3D" id="2.160.20.10">
    <property type="entry name" value="Single-stranded right-handed beta-helix, Pectin lyase-like"/>
    <property type="match status" value="1"/>
</dbReference>
<comment type="caution">
    <text evidence="1">The sequence shown here is derived from an EMBL/GenBank/DDBJ whole genome shotgun (WGS) entry which is preliminary data.</text>
</comment>
<evidence type="ECO:0000313" key="2">
    <source>
        <dbReference type="Proteomes" id="UP001497392"/>
    </source>
</evidence>
<dbReference type="EMBL" id="CAXHTA020000006">
    <property type="protein sequence ID" value="CAL5222169.1"/>
    <property type="molecule type" value="Genomic_DNA"/>
</dbReference>
<name>A0ABP1FTH3_9CHLO</name>
<dbReference type="Proteomes" id="UP001497392">
    <property type="component" value="Unassembled WGS sequence"/>
</dbReference>
<reference evidence="1 2" key="1">
    <citation type="submission" date="2024-06" db="EMBL/GenBank/DDBJ databases">
        <authorList>
            <person name="Kraege A."/>
            <person name="Thomma B."/>
        </authorList>
    </citation>
    <scope>NUCLEOTIDE SEQUENCE [LARGE SCALE GENOMIC DNA]</scope>
</reference>
<dbReference type="InterPro" id="IPR012334">
    <property type="entry name" value="Pectin_lyas_fold"/>
</dbReference>
<proteinExistence type="predicted"/>
<protein>
    <submittedName>
        <fullName evidence="1">G4495 protein</fullName>
    </submittedName>
</protein>
<dbReference type="SUPFAM" id="SSF51126">
    <property type="entry name" value="Pectin lyase-like"/>
    <property type="match status" value="1"/>
</dbReference>
<gene>
    <name evidence="1" type="primary">g4495</name>
    <name evidence="1" type="ORF">VP750_LOCUS3828</name>
</gene>
<organism evidence="1 2">
    <name type="scientific">Coccomyxa viridis</name>
    <dbReference type="NCBI Taxonomy" id="1274662"/>
    <lineage>
        <taxon>Eukaryota</taxon>
        <taxon>Viridiplantae</taxon>
        <taxon>Chlorophyta</taxon>
        <taxon>core chlorophytes</taxon>
        <taxon>Trebouxiophyceae</taxon>
        <taxon>Trebouxiophyceae incertae sedis</taxon>
        <taxon>Coccomyxaceae</taxon>
        <taxon>Coccomyxa</taxon>
    </lineage>
</organism>
<keyword evidence="2" id="KW-1185">Reference proteome</keyword>
<accession>A0ABP1FTH3</accession>
<evidence type="ECO:0000313" key="1">
    <source>
        <dbReference type="EMBL" id="CAL5222169.1"/>
    </source>
</evidence>
<dbReference type="InterPro" id="IPR011050">
    <property type="entry name" value="Pectin_lyase_fold/virulence"/>
</dbReference>
<sequence length="712" mass="77503">MERHTIEPGRLAEWIGTFKRQTQEVQELMQLAPECPEFSDLLSTIERAIATAEAELQGPRDTCASESEDGFTVNCESIPLDLPSCSPTTVAKHVTAIQQRAAVLGCGPLGWAIGAICHARADSSQEWQKAVIEGVSPEGKFLVDWLPSAREQCFQVESSDLRLVPPIAGAFWTPKQPPAYDKSLPVYPVVYEEDEKAAQRAAYDEQLCGFKDALANGSRSYTFPPGVYRSREKIYMEGVSDFTLTLANVEWISEEDSFIGLRCCHDITVLGPVALDGDPLRYSQCEITDSDGASWLEMRVMPGYSDPSTEGKVVFYDPTGKTLPTGQTWVETVTSLGDGRFRMDFAWGHKHSLRVPGVCKKGNFILQGPHAGAIDLSCNTNVTLRDMRMYWGGEPWGLSYGVNTFTNLRGVRRPGTNRLSNGLRFFQVWYEGGSFIADGCEAANNDDDLSDIFTYMGYTCANAQGSDNSILGHCGAGMRWLPGNRLKLYTCQSLEVVGEATVKAVERCTDKAAYEVLLAAYKESGKGPQHASFEDFQLVQLDQPVDIDGLTLIENLDTKPERISFTNCYFHDGMNCGIVPKGAIEALVANCIVERTSVVGIEASIGEEGAFPGSIVVRNNTVRDAYHTWADVSPSGKPGFKGGPSIAVNAAPCAIDEKPSGCPIQSARIVGNLSINPHGTPITVTECRDVVICGNLPADPLRSDALDHVTTA</sequence>